<evidence type="ECO:0008006" key="3">
    <source>
        <dbReference type="Google" id="ProtNLM"/>
    </source>
</evidence>
<dbReference type="InterPro" id="IPR037079">
    <property type="entry name" value="AF2212/PG0164-like_sf"/>
</dbReference>
<keyword evidence="2" id="KW-1185">Reference proteome</keyword>
<evidence type="ECO:0000313" key="2">
    <source>
        <dbReference type="Proteomes" id="UP000027601"/>
    </source>
</evidence>
<name>A0A069D4Y5_9BACE</name>
<accession>A0A069D4Y5</accession>
<dbReference type="AlphaFoldDB" id="A0A069D4Y5"/>
<dbReference type="Pfam" id="PF08922">
    <property type="entry name" value="DUF1905"/>
    <property type="match status" value="1"/>
</dbReference>
<evidence type="ECO:0000313" key="1">
    <source>
        <dbReference type="EMBL" id="GAK37400.1"/>
    </source>
</evidence>
<reference evidence="1 2" key="1">
    <citation type="journal article" date="2015" name="Microbes Environ.">
        <title>Distribution and evolution of nitrogen fixation genes in the phylum bacteroidetes.</title>
        <authorList>
            <person name="Inoue J."/>
            <person name="Oshima K."/>
            <person name="Suda W."/>
            <person name="Sakamoto M."/>
            <person name="Iino T."/>
            <person name="Noda S."/>
            <person name="Hongoh Y."/>
            <person name="Hattori M."/>
            <person name="Ohkuma M."/>
        </authorList>
    </citation>
    <scope>NUCLEOTIDE SEQUENCE [LARGE SCALE GENOMIC DNA]</scope>
    <source>
        <strain evidence="1 2">JCM 15093</strain>
    </source>
</reference>
<dbReference type="eggNOG" id="COG4430">
    <property type="taxonomic scope" value="Bacteria"/>
</dbReference>
<sequence length="155" mass="17684">MEYLVKDEILELKYEHGKGAWTYHIQIPNTKHIVGKWGSMKVAGTIDNYKIESINLAKLGDEDKLISINEKIRKAINKSGGDKVTVTLYLLTTKEQITEKEILETFKEEGVLKAFKKLTNEEQKEIIGKIASTKSEDKQTKVILKFIDQLSKSND</sequence>
<comment type="caution">
    <text evidence="1">The sequence shown here is derived from an EMBL/GenBank/DDBJ whole genome shotgun (WGS) entry which is preliminary data.</text>
</comment>
<proteinExistence type="predicted"/>
<dbReference type="Proteomes" id="UP000027601">
    <property type="component" value="Unassembled WGS sequence"/>
</dbReference>
<organism evidence="1 2">
    <name type="scientific">Bacteroides graminisolvens DSM 19988 = JCM 15093</name>
    <dbReference type="NCBI Taxonomy" id="1121097"/>
    <lineage>
        <taxon>Bacteria</taxon>
        <taxon>Pseudomonadati</taxon>
        <taxon>Bacteroidota</taxon>
        <taxon>Bacteroidia</taxon>
        <taxon>Bacteroidales</taxon>
        <taxon>Bacteroidaceae</taxon>
        <taxon>Bacteroides</taxon>
    </lineage>
</organism>
<dbReference type="Gene3D" id="2.40.30.100">
    <property type="entry name" value="AF2212/PG0164-like"/>
    <property type="match status" value="1"/>
</dbReference>
<dbReference type="RefSeq" id="WP_024997077.1">
    <property type="nucleotide sequence ID" value="NZ_BAJS01000019.1"/>
</dbReference>
<dbReference type="InterPro" id="IPR015018">
    <property type="entry name" value="DUF1905"/>
</dbReference>
<dbReference type="EMBL" id="BAJS01000019">
    <property type="protein sequence ID" value="GAK37400.1"/>
    <property type="molecule type" value="Genomic_DNA"/>
</dbReference>
<dbReference type="OrthoDB" id="8246703at2"/>
<dbReference type="SUPFAM" id="SSF141694">
    <property type="entry name" value="AF2212/PG0164-like"/>
    <property type="match status" value="1"/>
</dbReference>
<gene>
    <name evidence="1" type="ORF">JCM15093_2650</name>
</gene>
<protein>
    <recommendedName>
        <fullName evidence="3">DUF1905 domain-containing protein</fullName>
    </recommendedName>
</protein>